<evidence type="ECO:0000313" key="2">
    <source>
        <dbReference type="Proteomes" id="UP000321225"/>
    </source>
</evidence>
<accession>A0A511AH89</accession>
<proteinExistence type="predicted"/>
<reference evidence="1 2" key="1">
    <citation type="submission" date="2019-07" db="EMBL/GenBank/DDBJ databases">
        <title>Whole genome shotgun sequence of Microbacterium aerolatum NBRC 103071.</title>
        <authorList>
            <person name="Hosoyama A."/>
            <person name="Uohara A."/>
            <person name="Ohji S."/>
            <person name="Ichikawa N."/>
        </authorList>
    </citation>
    <scope>NUCLEOTIDE SEQUENCE [LARGE SCALE GENOMIC DNA]</scope>
    <source>
        <strain evidence="1 2">NBRC 103071</strain>
    </source>
</reference>
<gene>
    <name evidence="1" type="ORF">MAE01_26750</name>
</gene>
<evidence type="ECO:0000313" key="1">
    <source>
        <dbReference type="EMBL" id="GEK87499.1"/>
    </source>
</evidence>
<sequence length="172" mass="18855">MSDHAVFRAPMRSRDDNVPVGVAVDRALEHGVCGVGGRLDAPPASLTDALSQTDAAYGERFARRLERFADAPEGSFVWTRDVYEFLWLGRIGNPWSYDAGPGAWAVDLVHVRPCDWIPTPIPWGQAPSSVHASFARGGRNWQRIRAADAQGTSGVWDRYEPDAPVQLTRAVG</sequence>
<name>A0A511AH89_9MICO</name>
<dbReference type="RefSeq" id="WP_147040189.1">
    <property type="nucleotide sequence ID" value="NZ_BJUW01000014.1"/>
</dbReference>
<organism evidence="1 2">
    <name type="scientific">Microbacterium aerolatum</name>
    <dbReference type="NCBI Taxonomy" id="153731"/>
    <lineage>
        <taxon>Bacteria</taxon>
        <taxon>Bacillati</taxon>
        <taxon>Actinomycetota</taxon>
        <taxon>Actinomycetes</taxon>
        <taxon>Micrococcales</taxon>
        <taxon>Microbacteriaceae</taxon>
        <taxon>Microbacterium</taxon>
    </lineage>
</organism>
<dbReference type="AlphaFoldDB" id="A0A511AH89"/>
<dbReference type="EMBL" id="BJUW01000014">
    <property type="protein sequence ID" value="GEK87499.1"/>
    <property type="molecule type" value="Genomic_DNA"/>
</dbReference>
<evidence type="ECO:0008006" key="3">
    <source>
        <dbReference type="Google" id="ProtNLM"/>
    </source>
</evidence>
<dbReference type="Proteomes" id="UP000321225">
    <property type="component" value="Unassembled WGS sequence"/>
</dbReference>
<keyword evidence="2" id="KW-1185">Reference proteome</keyword>
<protein>
    <recommendedName>
        <fullName evidence="3">GAF domain-containing protein</fullName>
    </recommendedName>
</protein>
<dbReference type="OrthoDB" id="3786994at2"/>
<comment type="caution">
    <text evidence="1">The sequence shown here is derived from an EMBL/GenBank/DDBJ whole genome shotgun (WGS) entry which is preliminary data.</text>
</comment>